<evidence type="ECO:0000313" key="3">
    <source>
        <dbReference type="Proteomes" id="UP000541558"/>
    </source>
</evidence>
<evidence type="ECO:0000256" key="1">
    <source>
        <dbReference type="SAM" id="MobiDB-lite"/>
    </source>
</evidence>
<keyword evidence="3" id="KW-1185">Reference proteome</keyword>
<evidence type="ECO:0000313" key="2">
    <source>
        <dbReference type="EMBL" id="KAF5340225.1"/>
    </source>
</evidence>
<dbReference type="Proteomes" id="UP000541558">
    <property type="component" value="Unassembled WGS sequence"/>
</dbReference>
<feature type="compositionally biased region" description="Basic and acidic residues" evidence="1">
    <location>
        <begin position="35"/>
        <end position="53"/>
    </location>
</feature>
<dbReference type="EMBL" id="JAACJK010000004">
    <property type="protein sequence ID" value="KAF5340225.1"/>
    <property type="molecule type" value="Genomic_DNA"/>
</dbReference>
<reference evidence="2 3" key="1">
    <citation type="journal article" date="2020" name="ISME J.">
        <title>Uncovering the hidden diversity of litter-decomposition mechanisms in mushroom-forming fungi.</title>
        <authorList>
            <person name="Floudas D."/>
            <person name="Bentzer J."/>
            <person name="Ahren D."/>
            <person name="Johansson T."/>
            <person name="Persson P."/>
            <person name="Tunlid A."/>
        </authorList>
    </citation>
    <scope>NUCLEOTIDE SEQUENCE [LARGE SCALE GENOMIC DNA]</scope>
    <source>
        <strain evidence="2 3">CBS 175.51</strain>
    </source>
</reference>
<sequence length="108" mass="11851">MTRLTGLPRLHRTTSKHLAAGGLQPSARGPNAYRDPLRSAEQPDGRTRGETTRRAKCRQQFAAIPPSPLTPTHATHRSTADVNAAVPQLCVDWCTTNRRSGQAAWRVD</sequence>
<feature type="region of interest" description="Disordered" evidence="1">
    <location>
        <begin position="1"/>
        <end position="54"/>
    </location>
</feature>
<comment type="caution">
    <text evidence="2">The sequence shown here is derived from an EMBL/GenBank/DDBJ whole genome shotgun (WGS) entry which is preliminary data.</text>
</comment>
<gene>
    <name evidence="2" type="ORF">D9611_007951</name>
</gene>
<organism evidence="2 3">
    <name type="scientific">Ephemerocybe angulata</name>
    <dbReference type="NCBI Taxonomy" id="980116"/>
    <lineage>
        <taxon>Eukaryota</taxon>
        <taxon>Fungi</taxon>
        <taxon>Dikarya</taxon>
        <taxon>Basidiomycota</taxon>
        <taxon>Agaricomycotina</taxon>
        <taxon>Agaricomycetes</taxon>
        <taxon>Agaricomycetidae</taxon>
        <taxon>Agaricales</taxon>
        <taxon>Agaricineae</taxon>
        <taxon>Psathyrellaceae</taxon>
        <taxon>Ephemerocybe</taxon>
    </lineage>
</organism>
<name>A0A8H5FK76_9AGAR</name>
<proteinExistence type="predicted"/>
<accession>A0A8H5FK76</accession>
<dbReference type="AlphaFoldDB" id="A0A8H5FK76"/>
<protein>
    <submittedName>
        <fullName evidence="2">Uncharacterized protein</fullName>
    </submittedName>
</protein>